<evidence type="ECO:0000313" key="5">
    <source>
        <dbReference type="Proteomes" id="UP000286113"/>
    </source>
</evidence>
<proteinExistence type="predicted"/>
<feature type="transmembrane region" description="Helical" evidence="1">
    <location>
        <begin position="37"/>
        <end position="62"/>
    </location>
</feature>
<comment type="caution">
    <text evidence="2">The sequence shown here is derived from an EMBL/GenBank/DDBJ whole genome shotgun (WGS) entry which is preliminary data.</text>
</comment>
<protein>
    <submittedName>
        <fullName evidence="2">Uncharacterized protein</fullName>
    </submittedName>
</protein>
<feature type="transmembrane region" description="Helical" evidence="1">
    <location>
        <begin position="7"/>
        <end position="31"/>
    </location>
</feature>
<dbReference type="Proteomes" id="UP000285776">
    <property type="component" value="Unassembled WGS sequence"/>
</dbReference>
<keyword evidence="1" id="KW-1133">Transmembrane helix</keyword>
<dbReference type="EMBL" id="QSAV01000053">
    <property type="protein sequence ID" value="RGW75675.1"/>
    <property type="molecule type" value="Genomic_DNA"/>
</dbReference>
<evidence type="ECO:0000313" key="3">
    <source>
        <dbReference type="EMBL" id="RGW75675.1"/>
    </source>
</evidence>
<dbReference type="Proteomes" id="UP000286113">
    <property type="component" value="Unassembled WGS sequence"/>
</dbReference>
<accession>A0AA92TK21</accession>
<keyword evidence="1" id="KW-0472">Membrane</keyword>
<reference evidence="4 5" key="1">
    <citation type="submission" date="2018-08" db="EMBL/GenBank/DDBJ databases">
        <title>A genome reference for cultivated species of the human gut microbiota.</title>
        <authorList>
            <person name="Zou Y."/>
            <person name="Xue W."/>
            <person name="Luo G."/>
        </authorList>
    </citation>
    <scope>NUCLEOTIDE SEQUENCE [LARGE SCALE GENOMIC DNA]</scope>
    <source>
        <strain evidence="3 4">AF10-17</strain>
        <strain evidence="2 5">AF22-1</strain>
    </source>
</reference>
<dbReference type="RefSeq" id="WP_118154695.1">
    <property type="nucleotide sequence ID" value="NZ_QSAV01000053.1"/>
</dbReference>
<evidence type="ECO:0000313" key="2">
    <source>
        <dbReference type="EMBL" id="RGS45705.1"/>
    </source>
</evidence>
<organism evidence="2 5">
    <name type="scientific">Segatella copri</name>
    <dbReference type="NCBI Taxonomy" id="165179"/>
    <lineage>
        <taxon>Bacteria</taxon>
        <taxon>Pseudomonadati</taxon>
        <taxon>Bacteroidota</taxon>
        <taxon>Bacteroidia</taxon>
        <taxon>Bacteroidales</taxon>
        <taxon>Prevotellaceae</taxon>
        <taxon>Segatella</taxon>
    </lineage>
</organism>
<evidence type="ECO:0000256" key="1">
    <source>
        <dbReference type="SAM" id="Phobius"/>
    </source>
</evidence>
<gene>
    <name evidence="3" type="ORF">DWV53_12980</name>
    <name evidence="2" type="ORF">DWX90_12540</name>
</gene>
<keyword evidence="1" id="KW-0812">Transmembrane</keyword>
<sequence>MTIILIILIGIGAFVLLGILGWGIQLLGFLGGLLGEGITGCIGCFIKFFWVILLIVIFIALIQ</sequence>
<dbReference type="EMBL" id="QRVN01000030">
    <property type="protein sequence ID" value="RGS45705.1"/>
    <property type="molecule type" value="Genomic_DNA"/>
</dbReference>
<evidence type="ECO:0000313" key="4">
    <source>
        <dbReference type="Proteomes" id="UP000285776"/>
    </source>
</evidence>
<dbReference type="AlphaFoldDB" id="A0AA92TK21"/>
<name>A0AA92TK21_9BACT</name>